<keyword evidence="2" id="KW-1185">Reference proteome</keyword>
<reference evidence="1" key="2">
    <citation type="submission" date="2023-06" db="EMBL/GenBank/DDBJ databases">
        <authorList>
            <consortium name="Lawrence Berkeley National Laboratory"/>
            <person name="Mondo S.J."/>
            <person name="Hensen N."/>
            <person name="Bonometti L."/>
            <person name="Westerberg I."/>
            <person name="Brannstrom I.O."/>
            <person name="Guillou S."/>
            <person name="Cros-Aarteil S."/>
            <person name="Calhoun S."/>
            <person name="Haridas S."/>
            <person name="Kuo A."/>
            <person name="Pangilinan J."/>
            <person name="Riley R."/>
            <person name="Labutti K."/>
            <person name="Andreopoulos B."/>
            <person name="Lipzen A."/>
            <person name="Chen C."/>
            <person name="Yanf M."/>
            <person name="Daum C."/>
            <person name="Ng V."/>
            <person name="Clum A."/>
            <person name="Steindorff A."/>
            <person name="Ohm R."/>
            <person name="Martin F."/>
            <person name="Silar P."/>
            <person name="Natvig D."/>
            <person name="Lalanne C."/>
            <person name="Gautier V."/>
            <person name="Ament-Velasquez S.L."/>
            <person name="Kruys A."/>
            <person name="Hutchinson M.I."/>
            <person name="Powell A.J."/>
            <person name="Barry K."/>
            <person name="Miller A.N."/>
            <person name="Grigoriev I.V."/>
            <person name="Debuchy R."/>
            <person name="Gladieux P."/>
            <person name="Thoren M.H."/>
            <person name="Johannesson H."/>
        </authorList>
    </citation>
    <scope>NUCLEOTIDE SEQUENCE</scope>
    <source>
        <strain evidence="1">CBS 626.80</strain>
    </source>
</reference>
<organism evidence="1 2">
    <name type="scientific">Pseudoneurospora amorphoporcata</name>
    <dbReference type="NCBI Taxonomy" id="241081"/>
    <lineage>
        <taxon>Eukaryota</taxon>
        <taxon>Fungi</taxon>
        <taxon>Dikarya</taxon>
        <taxon>Ascomycota</taxon>
        <taxon>Pezizomycotina</taxon>
        <taxon>Sordariomycetes</taxon>
        <taxon>Sordariomycetidae</taxon>
        <taxon>Sordariales</taxon>
        <taxon>Sordariaceae</taxon>
        <taxon>Pseudoneurospora</taxon>
    </lineage>
</organism>
<protein>
    <submittedName>
        <fullName evidence="1">Uncharacterized protein</fullName>
    </submittedName>
</protein>
<dbReference type="Proteomes" id="UP001303222">
    <property type="component" value="Unassembled WGS sequence"/>
</dbReference>
<dbReference type="AlphaFoldDB" id="A0AAN6NSF4"/>
<comment type="caution">
    <text evidence="1">The sequence shown here is derived from an EMBL/GenBank/DDBJ whole genome shotgun (WGS) entry which is preliminary data.</text>
</comment>
<dbReference type="EMBL" id="MU859217">
    <property type="protein sequence ID" value="KAK3949388.1"/>
    <property type="molecule type" value="Genomic_DNA"/>
</dbReference>
<name>A0AAN6NSF4_9PEZI</name>
<proteinExistence type="predicted"/>
<sequence length="174" mass="19736">MGTLTLIYEARWLPASVVLAIWAVLKVKQYYRLCHFKGPFSTGWFEIWHGLAYLSEDSHMKYKEATDKYGPIARVGPNELITTSLELVAHVMNEKQDSGKESHELESSVDVHVTKLVQLIRTKYCSTETKTNPFDLGKKMQYLALDVISHIGFGEPFGDLLSDQYVGGYIEDAE</sequence>
<accession>A0AAN6NSF4</accession>
<dbReference type="GO" id="GO:0020037">
    <property type="term" value="F:heme binding"/>
    <property type="evidence" value="ECO:0007669"/>
    <property type="project" value="InterPro"/>
</dbReference>
<dbReference type="SUPFAM" id="SSF48264">
    <property type="entry name" value="Cytochrome P450"/>
    <property type="match status" value="1"/>
</dbReference>
<reference evidence="1" key="1">
    <citation type="journal article" date="2023" name="Mol. Phylogenet. Evol.">
        <title>Genome-scale phylogeny and comparative genomics of the fungal order Sordariales.</title>
        <authorList>
            <person name="Hensen N."/>
            <person name="Bonometti L."/>
            <person name="Westerberg I."/>
            <person name="Brannstrom I.O."/>
            <person name="Guillou S."/>
            <person name="Cros-Aarteil S."/>
            <person name="Calhoun S."/>
            <person name="Haridas S."/>
            <person name="Kuo A."/>
            <person name="Mondo S."/>
            <person name="Pangilinan J."/>
            <person name="Riley R."/>
            <person name="LaButti K."/>
            <person name="Andreopoulos B."/>
            <person name="Lipzen A."/>
            <person name="Chen C."/>
            <person name="Yan M."/>
            <person name="Daum C."/>
            <person name="Ng V."/>
            <person name="Clum A."/>
            <person name="Steindorff A."/>
            <person name="Ohm R.A."/>
            <person name="Martin F."/>
            <person name="Silar P."/>
            <person name="Natvig D.O."/>
            <person name="Lalanne C."/>
            <person name="Gautier V."/>
            <person name="Ament-Velasquez S.L."/>
            <person name="Kruys A."/>
            <person name="Hutchinson M.I."/>
            <person name="Powell A.J."/>
            <person name="Barry K."/>
            <person name="Miller A.N."/>
            <person name="Grigoriev I.V."/>
            <person name="Debuchy R."/>
            <person name="Gladieux P."/>
            <person name="Hiltunen Thoren M."/>
            <person name="Johannesson H."/>
        </authorList>
    </citation>
    <scope>NUCLEOTIDE SEQUENCE</scope>
    <source>
        <strain evidence="1">CBS 626.80</strain>
    </source>
</reference>
<dbReference type="GO" id="GO:0005506">
    <property type="term" value="F:iron ion binding"/>
    <property type="evidence" value="ECO:0007669"/>
    <property type="project" value="InterPro"/>
</dbReference>
<dbReference type="InterPro" id="IPR036396">
    <property type="entry name" value="Cyt_P450_sf"/>
</dbReference>
<dbReference type="Gene3D" id="1.10.630.10">
    <property type="entry name" value="Cytochrome P450"/>
    <property type="match status" value="1"/>
</dbReference>
<gene>
    <name evidence="1" type="ORF">QBC32DRAFT_327021</name>
</gene>
<dbReference type="GO" id="GO:0016705">
    <property type="term" value="F:oxidoreductase activity, acting on paired donors, with incorporation or reduction of molecular oxygen"/>
    <property type="evidence" value="ECO:0007669"/>
    <property type="project" value="InterPro"/>
</dbReference>
<evidence type="ECO:0000313" key="1">
    <source>
        <dbReference type="EMBL" id="KAK3949388.1"/>
    </source>
</evidence>
<evidence type="ECO:0000313" key="2">
    <source>
        <dbReference type="Proteomes" id="UP001303222"/>
    </source>
</evidence>
<dbReference type="GO" id="GO:0004497">
    <property type="term" value="F:monooxygenase activity"/>
    <property type="evidence" value="ECO:0007669"/>
    <property type="project" value="InterPro"/>
</dbReference>